<comment type="caution">
    <text evidence="6">The sequence shown here is derived from an EMBL/GenBank/DDBJ whole genome shotgun (WGS) entry which is preliminary data.</text>
</comment>
<sequence length="304" mass="32419">MALEADLLIDRRRLKRRLALWRGFAVLLLLTGALAFAARNADLPLPGRGQVARLTVQGFIGEDRKLFEALEALGKDASVQALIVAIDSPGGSVGGGEALYAALERLRAKKPVVAVMRGTAASAGYMTALGADRIYARESTVTGSIGVLLQSVDASELLARLGVRGEAIVSGPLKDQPNPFHPLSPEGRAALQGVIADMHDQFVAKVMAARRMSEAEVRALADGRIFTGRQALAAGLVDAIGGEREARAWLAAERAVPESLPIRDLDTRGTARRLFGAIFDGLAKTVISEWLGVDGPRLLWQFPR</sequence>
<dbReference type="NCBIfam" id="TIGR00706">
    <property type="entry name" value="SppA_dom"/>
    <property type="match status" value="1"/>
</dbReference>
<evidence type="ECO:0000313" key="6">
    <source>
        <dbReference type="EMBL" id="MBC4016774.1"/>
    </source>
</evidence>
<dbReference type="Proteomes" id="UP000600101">
    <property type="component" value="Unassembled WGS sequence"/>
</dbReference>
<name>A0A9X0QZL9_9PROT</name>
<dbReference type="Pfam" id="PF01343">
    <property type="entry name" value="Peptidase_S49"/>
    <property type="match status" value="1"/>
</dbReference>
<dbReference type="RefSeq" id="WP_186771537.1">
    <property type="nucleotide sequence ID" value="NZ_JACOMF010000018.1"/>
</dbReference>
<keyword evidence="4" id="KW-0720">Serine protease</keyword>
<dbReference type="GO" id="GO:0006508">
    <property type="term" value="P:proteolysis"/>
    <property type="evidence" value="ECO:0007669"/>
    <property type="project" value="UniProtKB-KW"/>
</dbReference>
<evidence type="ECO:0000256" key="2">
    <source>
        <dbReference type="ARBA" id="ARBA00022670"/>
    </source>
</evidence>
<accession>A0A9X0QZL9</accession>
<evidence type="ECO:0000313" key="7">
    <source>
        <dbReference type="Proteomes" id="UP000600101"/>
    </source>
</evidence>
<dbReference type="Gene3D" id="6.20.330.10">
    <property type="match status" value="1"/>
</dbReference>
<gene>
    <name evidence="6" type="primary">sppA</name>
    <name evidence="6" type="ORF">H7965_15740</name>
</gene>
<evidence type="ECO:0000256" key="3">
    <source>
        <dbReference type="ARBA" id="ARBA00022801"/>
    </source>
</evidence>
<keyword evidence="7" id="KW-1185">Reference proteome</keyword>
<dbReference type="GO" id="GO:0008236">
    <property type="term" value="F:serine-type peptidase activity"/>
    <property type="evidence" value="ECO:0007669"/>
    <property type="project" value="UniProtKB-KW"/>
</dbReference>
<reference evidence="6" key="1">
    <citation type="submission" date="2020-08" db="EMBL/GenBank/DDBJ databases">
        <authorList>
            <person name="Hu Y."/>
            <person name="Nguyen S.V."/>
            <person name="Li F."/>
            <person name="Fanning S."/>
        </authorList>
    </citation>
    <scope>NUCLEOTIDE SEQUENCE</scope>
    <source>
        <strain evidence="6">SYSU D8009</strain>
    </source>
</reference>
<dbReference type="Gene3D" id="3.90.226.10">
    <property type="entry name" value="2-enoyl-CoA Hydratase, Chain A, domain 1"/>
    <property type="match status" value="1"/>
</dbReference>
<evidence type="ECO:0000256" key="1">
    <source>
        <dbReference type="ARBA" id="ARBA00008683"/>
    </source>
</evidence>
<protein>
    <submittedName>
        <fullName evidence="6">Signal peptide peptidase SppA</fullName>
    </submittedName>
</protein>
<dbReference type="InterPro" id="IPR002142">
    <property type="entry name" value="Peptidase_S49"/>
</dbReference>
<proteinExistence type="inferred from homology"/>
<keyword evidence="3" id="KW-0378">Hydrolase</keyword>
<evidence type="ECO:0000259" key="5">
    <source>
        <dbReference type="Pfam" id="PF01343"/>
    </source>
</evidence>
<dbReference type="AlphaFoldDB" id="A0A9X0QZL9"/>
<comment type="similarity">
    <text evidence="1">Belongs to the peptidase S49 family.</text>
</comment>
<dbReference type="EMBL" id="JACOMF010000018">
    <property type="protein sequence ID" value="MBC4016774.1"/>
    <property type="molecule type" value="Genomic_DNA"/>
</dbReference>
<dbReference type="PANTHER" id="PTHR42987:SF6">
    <property type="entry name" value="PROTEINASE IV"/>
    <property type="match status" value="1"/>
</dbReference>
<dbReference type="InterPro" id="IPR047272">
    <property type="entry name" value="S49_SppA_C"/>
</dbReference>
<dbReference type="PANTHER" id="PTHR42987">
    <property type="entry name" value="PEPTIDASE S49"/>
    <property type="match status" value="1"/>
</dbReference>
<feature type="domain" description="Peptidase S49" evidence="5">
    <location>
        <begin position="105"/>
        <end position="256"/>
    </location>
</feature>
<dbReference type="SUPFAM" id="SSF52096">
    <property type="entry name" value="ClpP/crotonase"/>
    <property type="match status" value="1"/>
</dbReference>
<evidence type="ECO:0000256" key="4">
    <source>
        <dbReference type="ARBA" id="ARBA00022825"/>
    </source>
</evidence>
<dbReference type="InterPro" id="IPR029045">
    <property type="entry name" value="ClpP/crotonase-like_dom_sf"/>
</dbReference>
<organism evidence="6 7">
    <name type="scientific">Siccirubricoccus deserti</name>
    <dbReference type="NCBI Taxonomy" id="2013562"/>
    <lineage>
        <taxon>Bacteria</taxon>
        <taxon>Pseudomonadati</taxon>
        <taxon>Pseudomonadota</taxon>
        <taxon>Alphaproteobacteria</taxon>
        <taxon>Acetobacterales</taxon>
        <taxon>Roseomonadaceae</taxon>
        <taxon>Siccirubricoccus</taxon>
    </lineage>
</organism>
<dbReference type="CDD" id="cd07023">
    <property type="entry name" value="S49_Sppa_N_C"/>
    <property type="match status" value="1"/>
</dbReference>
<dbReference type="InterPro" id="IPR004635">
    <property type="entry name" value="Pept_S49_SppA"/>
</dbReference>
<keyword evidence="2" id="KW-0645">Protease</keyword>